<evidence type="ECO:0008006" key="4">
    <source>
        <dbReference type="Google" id="ProtNLM"/>
    </source>
</evidence>
<comment type="caution">
    <text evidence="2">The sequence shown here is derived from an EMBL/GenBank/DDBJ whole genome shotgun (WGS) entry which is preliminary data.</text>
</comment>
<proteinExistence type="predicted"/>
<dbReference type="NCBIfam" id="TIGR04131">
    <property type="entry name" value="Bac_Flav_CTERM"/>
    <property type="match status" value="1"/>
</dbReference>
<sequence>MLFLKNILLTILVCIALVQFGFSQNPDITTCINAQPICGSTQFIYPNTSGLNLAETGPNYGCLRAQRNPSWYYFQIANNGDLQFQIEQSTSQGGSPDLDVDFIVYGPFNDPKSPCISDLTSNNTVDCSYANDFVEFADIQNAFAGEYYLLLITNFSGDAGYISVTQTAGSATSNCVFLNDPISKNLEACSGGTLTLDASSNQAIRYYRWYEDDGSGNFSIINGVYGSEYDVSNTKIYKSEAYDVDGVLIERYEFNVVFQQTPLASSNINDYLFCDTFNENDGLGEFNLRNKDVEILNGQDPSVFSVSYYNNSTDANLGFPQLPDTYYNQHTNENIYFRIDNILTGDASCFDIGSFNIGVRLLPNIELEDEYILCVDTNGTEEIEPLPLIDTKLSTNQYGFSWYLNSTTLLNENESYLFPKEAGDYLVEITDLVTGCVNTASTIVNISSPPIINVTVTTLAFADTHKIEVSATGQGYQEFLYSLDGGSWQESNVFNDVTFGKHKIEVKDTYGCGFSSDEVMVIDYPSYFTPNGDGINDNWNIAGLSEQLQAKIYLFNRYGKFLKQINPGSVGWDGNFNGNLMETNDYWFTVEYIEPSNGSLSTFKAHFALKR</sequence>
<dbReference type="RefSeq" id="WP_109351934.1">
    <property type="nucleotide sequence ID" value="NZ_QFRI01000001.1"/>
</dbReference>
<feature type="signal peptide" evidence="1">
    <location>
        <begin position="1"/>
        <end position="23"/>
    </location>
</feature>
<reference evidence="2" key="1">
    <citation type="submission" date="2018-05" db="EMBL/GenBank/DDBJ databases">
        <title>Algibacter marinivivus sp. nov., isolated from sample around a algae.</title>
        <authorList>
            <person name="Zhong X."/>
        </authorList>
    </citation>
    <scope>NUCLEOTIDE SEQUENCE [LARGE SCALE GENOMIC DNA]</scope>
    <source>
        <strain evidence="2">ZY111</strain>
    </source>
</reference>
<dbReference type="Proteomes" id="UP000245375">
    <property type="component" value="Unassembled WGS sequence"/>
</dbReference>
<dbReference type="EMBL" id="QFRI01000001">
    <property type="protein sequence ID" value="PWH83929.1"/>
    <property type="molecule type" value="Genomic_DNA"/>
</dbReference>
<protein>
    <recommendedName>
        <fullName evidence="4">Gliding motility-associated C-terminal domain-containing protein</fullName>
    </recommendedName>
</protein>
<evidence type="ECO:0000313" key="2">
    <source>
        <dbReference type="EMBL" id="PWH83929.1"/>
    </source>
</evidence>
<reference evidence="2" key="2">
    <citation type="submission" date="2018-05" db="EMBL/GenBank/DDBJ databases">
        <authorList>
            <person name="Lanie J.A."/>
            <person name="Ng W.-L."/>
            <person name="Kazmierczak K.M."/>
            <person name="Andrzejewski T.M."/>
            <person name="Davidsen T.M."/>
            <person name="Wayne K.J."/>
            <person name="Tettelin H."/>
            <person name="Glass J.I."/>
            <person name="Rusch D."/>
            <person name="Podicherti R."/>
            <person name="Tsui H.-C.T."/>
            <person name="Winkler M.E."/>
        </authorList>
    </citation>
    <scope>NUCLEOTIDE SEQUENCE [LARGE SCALE GENOMIC DNA]</scope>
    <source>
        <strain evidence="2">ZY111</strain>
    </source>
</reference>
<gene>
    <name evidence="2" type="ORF">DIS18_05085</name>
</gene>
<evidence type="ECO:0000313" key="3">
    <source>
        <dbReference type="Proteomes" id="UP000245375"/>
    </source>
</evidence>
<keyword evidence="3" id="KW-1185">Reference proteome</keyword>
<evidence type="ECO:0000256" key="1">
    <source>
        <dbReference type="SAM" id="SignalP"/>
    </source>
</evidence>
<name>A0A2U2X818_9FLAO</name>
<keyword evidence="1" id="KW-0732">Signal</keyword>
<dbReference type="OrthoDB" id="9765926at2"/>
<dbReference type="Pfam" id="PF13585">
    <property type="entry name" value="CHU_C"/>
    <property type="match status" value="1"/>
</dbReference>
<dbReference type="InterPro" id="IPR026341">
    <property type="entry name" value="T9SS_type_B"/>
</dbReference>
<feature type="chain" id="PRO_5015489998" description="Gliding motility-associated C-terminal domain-containing protein" evidence="1">
    <location>
        <begin position="24"/>
        <end position="611"/>
    </location>
</feature>
<organism evidence="2 3">
    <name type="scientific">Algibacter marinivivus</name>
    <dbReference type="NCBI Taxonomy" id="2100723"/>
    <lineage>
        <taxon>Bacteria</taxon>
        <taxon>Pseudomonadati</taxon>
        <taxon>Bacteroidota</taxon>
        <taxon>Flavobacteriia</taxon>
        <taxon>Flavobacteriales</taxon>
        <taxon>Flavobacteriaceae</taxon>
        <taxon>Algibacter</taxon>
    </lineage>
</organism>
<dbReference type="AlphaFoldDB" id="A0A2U2X818"/>
<accession>A0A2U2X818</accession>